<keyword evidence="3" id="KW-1185">Reference proteome</keyword>
<feature type="region of interest" description="Disordered" evidence="1">
    <location>
        <begin position="185"/>
        <end position="209"/>
    </location>
</feature>
<accession>A0AAV9V363</accession>
<comment type="caution">
    <text evidence="2">The sequence shown here is derived from an EMBL/GenBank/DDBJ whole genome shotgun (WGS) entry which is preliminary data.</text>
</comment>
<gene>
    <name evidence="2" type="ORF">TWF730_008450</name>
</gene>
<sequence length="429" mass="48391">MEPDVQLFDPDTVVWNEYSSMVGCTAIPPNTSDYVEQIVLRTSPTDHNRPNIMVFFDDDSSPGSPRRTTSCNRDNIVFIIWWYDIPNSYQMYFPIDRNITHFAEVNPSSNFANYINSLQLGYEALQGGDILQRNPDNPRGWEELRDDVKFAFPEYFLGYRSQDGPYVPQSESATITDVEYIEEPGAPLRQSDPDPLSRLNSQPQMGAGEEGIGIQNAPGEQVVGQYNAAWDPYLEMYRFERTYPHLWLYLIQQFTELRDAAMATGLYFPIPQGLRHRYSVEQLDALGLTIDPAVEEAAQATLANARRNNPEIYYEKIPPIFQMFTGEDPGIFDMVLAEVARQAINQNQGMAPLQQFGSQGNGNQNNLEENGNSIQSEVGMPPVGDNIQLGGNPMALEPEQSIQQSYVENSNIDPNAECLIQDVCLEDIL</sequence>
<dbReference type="Proteomes" id="UP001373714">
    <property type="component" value="Unassembled WGS sequence"/>
</dbReference>
<reference evidence="2 3" key="1">
    <citation type="submission" date="2019-10" db="EMBL/GenBank/DDBJ databases">
        <authorList>
            <person name="Palmer J.M."/>
        </authorList>
    </citation>
    <scope>NUCLEOTIDE SEQUENCE [LARGE SCALE GENOMIC DNA]</scope>
    <source>
        <strain evidence="2 3">TWF730</strain>
    </source>
</reference>
<dbReference type="AlphaFoldDB" id="A0AAV9V363"/>
<organism evidence="2 3">
    <name type="scientific">Orbilia blumenaviensis</name>
    <dbReference type="NCBI Taxonomy" id="1796055"/>
    <lineage>
        <taxon>Eukaryota</taxon>
        <taxon>Fungi</taxon>
        <taxon>Dikarya</taxon>
        <taxon>Ascomycota</taxon>
        <taxon>Pezizomycotina</taxon>
        <taxon>Orbiliomycetes</taxon>
        <taxon>Orbiliales</taxon>
        <taxon>Orbiliaceae</taxon>
        <taxon>Orbilia</taxon>
    </lineage>
</organism>
<name>A0AAV9V363_9PEZI</name>
<proteinExistence type="predicted"/>
<protein>
    <submittedName>
        <fullName evidence="2">Uncharacterized protein</fullName>
    </submittedName>
</protein>
<dbReference type="EMBL" id="JAVHNS010000005">
    <property type="protein sequence ID" value="KAK6354030.1"/>
    <property type="molecule type" value="Genomic_DNA"/>
</dbReference>
<evidence type="ECO:0000313" key="2">
    <source>
        <dbReference type="EMBL" id="KAK6354030.1"/>
    </source>
</evidence>
<feature type="compositionally biased region" description="Low complexity" evidence="1">
    <location>
        <begin position="353"/>
        <end position="373"/>
    </location>
</feature>
<evidence type="ECO:0000313" key="3">
    <source>
        <dbReference type="Proteomes" id="UP001373714"/>
    </source>
</evidence>
<evidence type="ECO:0000256" key="1">
    <source>
        <dbReference type="SAM" id="MobiDB-lite"/>
    </source>
</evidence>
<feature type="region of interest" description="Disordered" evidence="1">
    <location>
        <begin position="352"/>
        <end position="394"/>
    </location>
</feature>